<keyword evidence="1" id="KW-1133">Transmembrane helix</keyword>
<gene>
    <name evidence="2" type="ORF">DFR67_11645</name>
</gene>
<evidence type="ECO:0000313" key="2">
    <source>
        <dbReference type="EMBL" id="PYE13491.1"/>
    </source>
</evidence>
<dbReference type="Proteomes" id="UP000247591">
    <property type="component" value="Unassembled WGS sequence"/>
</dbReference>
<feature type="transmembrane region" description="Helical" evidence="1">
    <location>
        <begin position="52"/>
        <end position="73"/>
    </location>
</feature>
<accession>A0A318RE47</accession>
<dbReference type="AlphaFoldDB" id="A0A318RE47"/>
<proteinExistence type="predicted"/>
<protein>
    <recommendedName>
        <fullName evidence="4">Type VII secretion protein EccE</fullName>
    </recommendedName>
</protein>
<organism evidence="2 3">
    <name type="scientific">Williamsia limnetica</name>
    <dbReference type="NCBI Taxonomy" id="882452"/>
    <lineage>
        <taxon>Bacteria</taxon>
        <taxon>Bacillati</taxon>
        <taxon>Actinomycetota</taxon>
        <taxon>Actinomycetes</taxon>
        <taxon>Mycobacteriales</taxon>
        <taxon>Nocardiaceae</taxon>
        <taxon>Williamsia</taxon>
    </lineage>
</organism>
<evidence type="ECO:0008006" key="4">
    <source>
        <dbReference type="Google" id="ProtNLM"/>
    </source>
</evidence>
<dbReference type="EMBL" id="QJSP01000016">
    <property type="protein sequence ID" value="PYE13491.1"/>
    <property type="molecule type" value="Genomic_DNA"/>
</dbReference>
<keyword evidence="1" id="KW-0812">Transmembrane</keyword>
<dbReference type="RefSeq" id="WP_110471876.1">
    <property type="nucleotide sequence ID" value="NZ_QJSP01000016.1"/>
</dbReference>
<name>A0A318RE47_WILLI</name>
<evidence type="ECO:0000313" key="3">
    <source>
        <dbReference type="Proteomes" id="UP000247591"/>
    </source>
</evidence>
<keyword evidence="1" id="KW-0472">Membrane</keyword>
<evidence type="ECO:0000256" key="1">
    <source>
        <dbReference type="SAM" id="Phobius"/>
    </source>
</evidence>
<comment type="caution">
    <text evidence="2">The sequence shown here is derived from an EMBL/GenBank/DDBJ whole genome shotgun (WGS) entry which is preliminary data.</text>
</comment>
<sequence length="550" mass="59842">MTTEMREEVRTSILGGEVASRGFPIAQSIVWTAGALGSIAALVIIGGQFGGIAGLLACAVIAISTLGSTLKLFNDESLAGIGAHRVATWWRRRDGRHVWLTPGDPELGIAADPDYGNPDVDPGWTSPPALGACEPLDLTGTGLDDLFILWHHNPGERPYFQIILAVQGLAEGLRSNERWAQNQAAYSESVLNAAARDTVFTRSLQLVLRVVPADLDPHQEWVERKVAQLPPERVEQLTPAIRSYGHLIDDARPHSEEPHSYLSIAVPENGRLMREASRIATGKNAKPEGGVAQVIRDEAARIQRSLQAAGFGRVDVLGEQRACAVMRAMINPSFALDRHQGANWYNWIPTFFGGRDAVLVRRSTDPDRREEFWHTRVGIVPPSSIPPVHLGPAWLTPLLSRVEPDPGDPGDGLPPSPTIRTISVRLDLVPARIARLATKRHATTDAAKAIELEKKGQISDGSEEVMASSSARRREDLKAGSGYHGVIWSMAIAVTGRDGDDLDRACARVTAAAGDSAITEIRWCDDDHDIAQFWTLPLGRGLARTKFTRN</sequence>
<reference evidence="2 3" key="1">
    <citation type="submission" date="2018-06" db="EMBL/GenBank/DDBJ databases">
        <title>Genomic Encyclopedia of Type Strains, Phase IV (KMG-IV): sequencing the most valuable type-strain genomes for metagenomic binning, comparative biology and taxonomic classification.</title>
        <authorList>
            <person name="Goeker M."/>
        </authorList>
    </citation>
    <scope>NUCLEOTIDE SEQUENCE [LARGE SCALE GENOMIC DNA]</scope>
    <source>
        <strain evidence="2 3">DSM 45521</strain>
    </source>
</reference>
<keyword evidence="3" id="KW-1185">Reference proteome</keyword>
<dbReference type="OrthoDB" id="4434319at2"/>